<gene>
    <name evidence="2" type="ORF">FAZ78_22225</name>
</gene>
<dbReference type="RefSeq" id="WP_136794409.1">
    <property type="nucleotide sequence ID" value="NZ_SWAU01000350.1"/>
</dbReference>
<proteinExistence type="predicted"/>
<organism evidence="2 3">
    <name type="scientific">Cereibacter changlensis</name>
    <dbReference type="NCBI Taxonomy" id="402884"/>
    <lineage>
        <taxon>Bacteria</taxon>
        <taxon>Pseudomonadati</taxon>
        <taxon>Pseudomonadota</taxon>
        <taxon>Alphaproteobacteria</taxon>
        <taxon>Rhodobacterales</taxon>
        <taxon>Paracoccaceae</taxon>
        <taxon>Cereibacter</taxon>
    </lineage>
</organism>
<keyword evidence="1" id="KW-0175">Coiled coil</keyword>
<feature type="coiled-coil region" evidence="1">
    <location>
        <begin position="43"/>
        <end position="95"/>
    </location>
</feature>
<dbReference type="Proteomes" id="UP000306340">
    <property type="component" value="Unassembled WGS sequence"/>
</dbReference>
<accession>A0A4U0YPU3</accession>
<evidence type="ECO:0000256" key="1">
    <source>
        <dbReference type="SAM" id="Coils"/>
    </source>
</evidence>
<comment type="caution">
    <text evidence="2">The sequence shown here is derived from an EMBL/GenBank/DDBJ whole genome shotgun (WGS) entry which is preliminary data.</text>
</comment>
<evidence type="ECO:0000313" key="3">
    <source>
        <dbReference type="Proteomes" id="UP000306340"/>
    </source>
</evidence>
<evidence type="ECO:0000313" key="2">
    <source>
        <dbReference type="EMBL" id="TKA94460.1"/>
    </source>
</evidence>
<sequence>MQEMAELERRITAALERIGAGLEGLTSVAALAEPAENPLQAELDDEKMANAQLTERLRAVKERDAATIARLEAQVEKMTRQLDAQGLELQRMRKTTIQLREHLRSLRTAQSENVAEPHLVNKTMLAELEALRATRQSEMAEMDEILSELTPLIEEARADA</sequence>
<dbReference type="AlphaFoldDB" id="A0A4U0YPU3"/>
<protein>
    <submittedName>
        <fullName evidence="2">Uncharacterized protein</fullName>
    </submittedName>
</protein>
<dbReference type="EMBL" id="SWAU01000350">
    <property type="protein sequence ID" value="TKA94460.1"/>
    <property type="molecule type" value="Genomic_DNA"/>
</dbReference>
<name>A0A4U0YPU3_9RHOB</name>
<reference evidence="2 3" key="1">
    <citation type="submission" date="2019-04" db="EMBL/GenBank/DDBJ databases">
        <title>Crypto-aerobic microbial life in anoxic (sulfidic) marine sediments.</title>
        <authorList>
            <person name="Bhattacharya S."/>
            <person name="Roy C."/>
            <person name="Mondal N."/>
            <person name="Sarkar J."/>
            <person name="Mandal S."/>
            <person name="Rameez M.J."/>
            <person name="Ghosh W."/>
        </authorList>
    </citation>
    <scope>NUCLEOTIDE SEQUENCE [LARGE SCALE GENOMIC DNA]</scope>
    <source>
        <strain evidence="2 3">SBBC</strain>
    </source>
</reference>